<dbReference type="Gene3D" id="2.60.40.10">
    <property type="entry name" value="Immunoglobulins"/>
    <property type="match status" value="2"/>
</dbReference>
<name>A0A1F5SEW4_9BACT</name>
<evidence type="ECO:0000313" key="5">
    <source>
        <dbReference type="Proteomes" id="UP000178367"/>
    </source>
</evidence>
<feature type="region of interest" description="Disordered" evidence="1">
    <location>
        <begin position="358"/>
        <end position="402"/>
    </location>
</feature>
<evidence type="ECO:0000313" key="4">
    <source>
        <dbReference type="EMBL" id="OGF25260.1"/>
    </source>
</evidence>
<dbReference type="EMBL" id="MFGB01000022">
    <property type="protein sequence ID" value="OGF25260.1"/>
    <property type="molecule type" value="Genomic_DNA"/>
</dbReference>
<feature type="region of interest" description="Disordered" evidence="1">
    <location>
        <begin position="236"/>
        <end position="286"/>
    </location>
</feature>
<dbReference type="STRING" id="1797994.A2227_07725"/>
<keyword evidence="2" id="KW-1133">Transmembrane helix</keyword>
<dbReference type="SMART" id="SM00060">
    <property type="entry name" value="FN3"/>
    <property type="match status" value="2"/>
</dbReference>
<feature type="compositionally biased region" description="Acidic residues" evidence="1">
    <location>
        <begin position="152"/>
        <end position="169"/>
    </location>
</feature>
<evidence type="ECO:0000259" key="3">
    <source>
        <dbReference type="PROSITE" id="PS50853"/>
    </source>
</evidence>
<keyword evidence="2" id="KW-0812">Transmembrane</keyword>
<feature type="compositionally biased region" description="Acidic residues" evidence="1">
    <location>
        <begin position="245"/>
        <end position="263"/>
    </location>
</feature>
<feature type="transmembrane region" description="Helical" evidence="2">
    <location>
        <begin position="45"/>
        <end position="65"/>
    </location>
</feature>
<organism evidence="4 5">
    <name type="scientific">Candidatus Falkowbacteria bacterium RIFOXYA2_FULL_47_19</name>
    <dbReference type="NCBI Taxonomy" id="1797994"/>
    <lineage>
        <taxon>Bacteria</taxon>
        <taxon>Candidatus Falkowiibacteriota</taxon>
    </lineage>
</organism>
<dbReference type="InterPro" id="IPR036116">
    <property type="entry name" value="FN3_sf"/>
</dbReference>
<feature type="region of interest" description="Disordered" evidence="1">
    <location>
        <begin position="431"/>
        <end position="453"/>
    </location>
</feature>
<comment type="caution">
    <text evidence="4">The sequence shown here is derived from an EMBL/GenBank/DDBJ whole genome shotgun (WGS) entry which is preliminary data.</text>
</comment>
<protein>
    <recommendedName>
        <fullName evidence="3">Fibronectin type-III domain-containing protein</fullName>
    </recommendedName>
</protein>
<dbReference type="InterPro" id="IPR013783">
    <property type="entry name" value="Ig-like_fold"/>
</dbReference>
<feature type="compositionally biased region" description="Acidic residues" evidence="1">
    <location>
        <begin position="365"/>
        <end position="385"/>
    </location>
</feature>
<feature type="region of interest" description="Disordered" evidence="1">
    <location>
        <begin position="150"/>
        <end position="191"/>
    </location>
</feature>
<dbReference type="CDD" id="cd00063">
    <property type="entry name" value="FN3"/>
    <property type="match status" value="2"/>
</dbReference>
<dbReference type="SUPFAM" id="SSF49265">
    <property type="entry name" value="Fibronectin type III"/>
    <property type="match status" value="1"/>
</dbReference>
<gene>
    <name evidence="4" type="ORF">A2227_07725</name>
</gene>
<dbReference type="Proteomes" id="UP000178367">
    <property type="component" value="Unassembled WGS sequence"/>
</dbReference>
<feature type="domain" description="Fibronectin type-III" evidence="3">
    <location>
        <begin position="1761"/>
        <end position="1866"/>
    </location>
</feature>
<proteinExistence type="predicted"/>
<accession>A0A1F5SEW4</accession>
<evidence type="ECO:0000256" key="2">
    <source>
        <dbReference type="SAM" id="Phobius"/>
    </source>
</evidence>
<evidence type="ECO:0000256" key="1">
    <source>
        <dbReference type="SAM" id="MobiDB-lite"/>
    </source>
</evidence>
<dbReference type="InterPro" id="IPR003961">
    <property type="entry name" value="FN3_dom"/>
</dbReference>
<sequence length="2279" mass="249607">MLAKNRKYFNFIKRQGIRFLAKESDSFGIASPYKILKCIPRGWRFVFGALVLACLLTGISPWNIFRNMTRALNNNTKTIDLYAGECAPGFISENYREGWWNADKAQGEPEAGPEEDALAFNDTNSAFYSGGNYSLVCGEFMFIKSEPAPEAQIDESGDDQDTLAPEDEKENGNYEENGVIMDEDASSEREESVEDIITEIIENNPETAPEESDGDDDGANTVADEAVVEIIDESGTDGAGTVDVTETENDGNGETEDEIDVISEESVNATEPETGAVDEPSAETAETEIGIDAELEMEEVSWFGEAKKFLSTPAVYAGEVLADEVTNENIDTLEDLGKFTGAKIKFSLAGGRAGISNGDFRMTNDEDGESSEGAVADEEEIESNNEVDASGGETPEETPVNSEVLTDEGVVEVIDLNDGFLVPEMGISNGDFRMSNNENEEPATDEASADKSAGKNNELLITNFGGDISPAEENAPTIEITEDEDELITNDELRITNDEDEDPVMDETGVEPLTLFDLYRILAAPKTALAENGFLRENAKIIIWYSLDNASTTEDEAGEDNQIWQQLDILTADNLSNAVNNGYFGYKADFLENWDDVRNLKLKFEGVVNEEIEFIAYLDSVWVEAEYESEDELDMLEKRKRWEEALTLLSDQLTFSVNEEGEMIFKYKKNENRIWDTLGEMIGLGDFWRNVDIRAVLVDSSGAAVDYPLTLIFDEGGEFTIKLPEISDKLKPGKYSVKFYITDRSGEEVEEFELMQDFSWGVLAMNFNKSMYVPSEEAYIQMAVLDESGHTVCGAAAELRITNYELRIDETLTVENGGIKLSEQCGPETVTSEPDYYVRYVFSEAGEYEFTMRTGEKEIRETIVVAEERLFDIERLGPTRIWPKADYGFRIVVKPGEDFKGDIVESVPTGFKISNVDFRMSNTDGRDPYGANYKYYEIEEDGVKKLVWQDVEIFAGDELEISYTFDAPDRSPELYLVGPLALKEAELPIGSSASENRRWQIASDAVRKRARTVMFQAGTWNDDSAGGNTGQNTNQDYTFSSFKFKLAETGVDIKNAYIIFESQYEAYTVISDTDYTGYRLGFDTCETGGCSLNPFSGTGAILENNSNILSYDDAGTGNGESNFVRLLLDITDEAQLAAYTGGGTEMEAQVGYHLKNTNTKMAIANAGAILILTYTYDPDSENITNTVIYPLDSTNGTDRGTRQASIVYTSCARNNTCPVFDYNMEIPEWSGTATTTNRLAQWFTMYANNDAITTTDARPNINIQNYDQDSPSFHWEEANSAQGNMPAMYYPDWANSGYAENSAQQLEYFFNIGTFYSLGGEVTETYIASSAAPIKTKTVSFPIGVINNGATLSLSSASTNVYFPENGASTGIVSVKSAWFRIIAQNPNTAALSVSVSSKVGDNATTTPNLVYAYNGDGAVIKPSYNIIHIIPASDYAELESANANTAKEVKINTTFNTTTFGGISAELMITYTYTDESGGYLTSINLFGGQSSESPITGTTTMTARSVMPETTGKQIMAGGLLASFLNSYSTKDVPAGTVYYVDANLSVGNPTCTNNYRLEPDDFNSFSEFYKDVTASLNTTDNQSYNACYSDDTTLTATDGAKLNGQLIYTYGWTNSPPTGSFITASTTQKTDMSGTVDIGLEVDDPDDHDLRVKIEFATGTACVFTTGNPVLDETDGNITADWGDPYIDNSETYQIGTVDGYIVTASGSNSVFFDWSARESLGAVEGDYCLQITANDLNLDQETPATTTVYIDTKNPTAPGALSLSARTGATTTLAFGATTTETNFVEYKIFYQLYDGTDPTEADSVFSSSSDPSLGDKFFLSAATTSIGNLSPKTTYSFAIWAYDENGNRASSTRVDIMTNDAPLGGFNLANIGQRTDGSGIVDISIEVDDANNDDTCRAKIEYAEGAACDFTESLDPTLDPTSVTRDFGLAEIDNNYPYQVGTSSSDHWILTSPGSNTITFDWFGKTDEPYASSTHCLRLTVNDGLDDQLVATTVTLIIDNYDPTAPGILTQGEVTINSIKLIFDTASPATDTNEPATNAYKIFYKKGAAGVVDYVVGDNLEHDDAALDSYNYNDVSSTTVSGLDSDTWYYFNIWSYDAFGNKATSSEISIKTNSTVSNDALTFTNPEAGNIAIAGTSTEWNFRVVVSETNGYQALASTTLRLADNLDSASPFSDLVFYWDQTADAFYEIGTDALDSAELSVNSDSNCAGTTCTLDFKILFNKTFALTATNYTVEVISGNDSGRFDSDTYADIFQVRFPYVEQVHYRWRNDDGGE</sequence>
<reference evidence="4 5" key="1">
    <citation type="journal article" date="2016" name="Nat. Commun.">
        <title>Thousands of microbial genomes shed light on interconnected biogeochemical processes in an aquifer system.</title>
        <authorList>
            <person name="Anantharaman K."/>
            <person name="Brown C.T."/>
            <person name="Hug L.A."/>
            <person name="Sharon I."/>
            <person name="Castelle C.J."/>
            <person name="Probst A.J."/>
            <person name="Thomas B.C."/>
            <person name="Singh A."/>
            <person name="Wilkins M.J."/>
            <person name="Karaoz U."/>
            <person name="Brodie E.L."/>
            <person name="Williams K.H."/>
            <person name="Hubbard S.S."/>
            <person name="Banfield J.F."/>
        </authorList>
    </citation>
    <scope>NUCLEOTIDE SEQUENCE [LARGE SCALE GENOMIC DNA]</scope>
</reference>
<keyword evidence="2" id="KW-0472">Membrane</keyword>
<dbReference type="PROSITE" id="PS50853">
    <property type="entry name" value="FN3"/>
    <property type="match status" value="1"/>
</dbReference>
<feature type="compositionally biased region" description="Acidic residues" evidence="1">
    <location>
        <begin position="181"/>
        <end position="191"/>
    </location>
</feature>